<proteinExistence type="predicted"/>
<keyword evidence="2" id="KW-1185">Reference proteome</keyword>
<reference evidence="1" key="2">
    <citation type="submission" date="2020-11" db="EMBL/GenBank/DDBJ databases">
        <authorList>
            <person name="McCartney M.A."/>
            <person name="Auch B."/>
            <person name="Kono T."/>
            <person name="Mallez S."/>
            <person name="Becker A."/>
            <person name="Gohl D.M."/>
            <person name="Silverstein K.A.T."/>
            <person name="Koren S."/>
            <person name="Bechman K.B."/>
            <person name="Herman A."/>
            <person name="Abrahante J.E."/>
            <person name="Garbe J."/>
        </authorList>
    </citation>
    <scope>NUCLEOTIDE SEQUENCE</scope>
    <source>
        <strain evidence="1">Duluth1</strain>
        <tissue evidence="1">Whole animal</tissue>
    </source>
</reference>
<protein>
    <submittedName>
        <fullName evidence="1">Uncharacterized protein</fullName>
    </submittedName>
</protein>
<comment type="caution">
    <text evidence="1">The sequence shown here is derived from an EMBL/GenBank/DDBJ whole genome shotgun (WGS) entry which is preliminary data.</text>
</comment>
<evidence type="ECO:0000313" key="1">
    <source>
        <dbReference type="EMBL" id="KAH3734620.1"/>
    </source>
</evidence>
<dbReference type="EMBL" id="JAIWYP010000011">
    <property type="protein sequence ID" value="KAH3734620.1"/>
    <property type="molecule type" value="Genomic_DNA"/>
</dbReference>
<name>A0A9D4HTL5_DREPO</name>
<sequence length="203" mass="23773">MATSQPIQQLIEKDVQLTVESELIQQRLETLEQVEHRDAGTMTSRERVSERQRDARNLQLTLRLLQTYFPITRDSSDARYNSLIQELEQLKQIFLSLDAMPHNGSFPKDIYQSITDIIPLLRDNIGGGEHLLSEVIRVWDLMLRHNNETVAVLYQNTGNTHVPYWLFRSTRMQEEIEHLQHVIIAQHIQEEINRCIEANESMN</sequence>
<dbReference type="AlphaFoldDB" id="A0A9D4HTL5"/>
<evidence type="ECO:0000313" key="2">
    <source>
        <dbReference type="Proteomes" id="UP000828390"/>
    </source>
</evidence>
<gene>
    <name evidence="1" type="ORF">DPMN_041059</name>
</gene>
<reference evidence="1" key="1">
    <citation type="journal article" date="2019" name="bioRxiv">
        <title>The Genome of the Zebra Mussel, Dreissena polymorpha: A Resource for Invasive Species Research.</title>
        <authorList>
            <person name="McCartney M.A."/>
            <person name="Auch B."/>
            <person name="Kono T."/>
            <person name="Mallez S."/>
            <person name="Zhang Y."/>
            <person name="Obille A."/>
            <person name="Becker A."/>
            <person name="Abrahante J.E."/>
            <person name="Garbe J."/>
            <person name="Badalamenti J.P."/>
            <person name="Herman A."/>
            <person name="Mangelson H."/>
            <person name="Liachko I."/>
            <person name="Sullivan S."/>
            <person name="Sone E.D."/>
            <person name="Koren S."/>
            <person name="Silverstein K.A.T."/>
            <person name="Beckman K.B."/>
            <person name="Gohl D.M."/>
        </authorList>
    </citation>
    <scope>NUCLEOTIDE SEQUENCE</scope>
    <source>
        <strain evidence="1">Duluth1</strain>
        <tissue evidence="1">Whole animal</tissue>
    </source>
</reference>
<organism evidence="1 2">
    <name type="scientific">Dreissena polymorpha</name>
    <name type="common">Zebra mussel</name>
    <name type="synonym">Mytilus polymorpha</name>
    <dbReference type="NCBI Taxonomy" id="45954"/>
    <lineage>
        <taxon>Eukaryota</taxon>
        <taxon>Metazoa</taxon>
        <taxon>Spiralia</taxon>
        <taxon>Lophotrochozoa</taxon>
        <taxon>Mollusca</taxon>
        <taxon>Bivalvia</taxon>
        <taxon>Autobranchia</taxon>
        <taxon>Heteroconchia</taxon>
        <taxon>Euheterodonta</taxon>
        <taxon>Imparidentia</taxon>
        <taxon>Neoheterodontei</taxon>
        <taxon>Myida</taxon>
        <taxon>Dreissenoidea</taxon>
        <taxon>Dreissenidae</taxon>
        <taxon>Dreissena</taxon>
    </lineage>
</organism>
<accession>A0A9D4HTL5</accession>
<dbReference type="Proteomes" id="UP000828390">
    <property type="component" value="Unassembled WGS sequence"/>
</dbReference>